<evidence type="ECO:0000313" key="7">
    <source>
        <dbReference type="Proteomes" id="UP001387110"/>
    </source>
</evidence>
<reference evidence="3 6" key="2">
    <citation type="journal article" date="2016" name="Front. Microbiol.">
        <title>Genomic Resource of Rice Seed Associated Bacteria.</title>
        <authorList>
            <person name="Midha S."/>
            <person name="Bansal K."/>
            <person name="Sharma S."/>
            <person name="Kumar N."/>
            <person name="Patil P.P."/>
            <person name="Chaudhry V."/>
            <person name="Patil P.B."/>
        </authorList>
    </citation>
    <scope>NUCLEOTIDE SEQUENCE [LARGE SCALE GENOMIC DNA]</scope>
    <source>
        <strain evidence="3 6">RSA11</strain>
    </source>
</reference>
<evidence type="ECO:0000313" key="5">
    <source>
        <dbReference type="Proteomes" id="UP000053797"/>
    </source>
</evidence>
<feature type="transmembrane region" description="Helical" evidence="1">
    <location>
        <begin position="96"/>
        <end position="116"/>
    </location>
</feature>
<organism evidence="2 5">
    <name type="scientific">Exiguobacterium indicum</name>
    <dbReference type="NCBI Taxonomy" id="296995"/>
    <lineage>
        <taxon>Bacteria</taxon>
        <taxon>Bacillati</taxon>
        <taxon>Bacillota</taxon>
        <taxon>Bacilli</taxon>
        <taxon>Bacillales</taxon>
        <taxon>Bacillales Family XII. Incertae Sedis</taxon>
        <taxon>Exiguobacterium</taxon>
    </lineage>
</organism>
<dbReference type="RefSeq" id="WP_023467322.1">
    <property type="nucleotide sequence ID" value="NZ_FMYN01000002.1"/>
</dbReference>
<reference evidence="4 7" key="3">
    <citation type="submission" date="2023-12" db="EMBL/GenBank/DDBJ databases">
        <authorList>
            <person name="Easwaran N."/>
            <person name="Lazarus H.P.S."/>
        </authorList>
    </citation>
    <scope>NUCLEOTIDE SEQUENCE [LARGE SCALE GENOMIC DNA]</scope>
    <source>
        <strain evidence="4 7">VIT-2023</strain>
    </source>
</reference>
<feature type="transmembrane region" description="Helical" evidence="1">
    <location>
        <begin position="152"/>
        <end position="177"/>
    </location>
</feature>
<evidence type="ECO:0000313" key="6">
    <source>
        <dbReference type="Proteomes" id="UP000072605"/>
    </source>
</evidence>
<evidence type="ECO:0000313" key="2">
    <source>
        <dbReference type="EMBL" id="KSU49010.1"/>
    </source>
</evidence>
<dbReference type="Pfam" id="PF17328">
    <property type="entry name" value="DUF5366"/>
    <property type="match status" value="1"/>
</dbReference>
<proteinExistence type="predicted"/>
<keyword evidence="7" id="KW-1185">Reference proteome</keyword>
<dbReference type="Proteomes" id="UP001387110">
    <property type="component" value="Unassembled WGS sequence"/>
</dbReference>
<feature type="transmembrane region" description="Helical" evidence="1">
    <location>
        <begin position="122"/>
        <end position="140"/>
    </location>
</feature>
<dbReference type="Proteomes" id="UP000053797">
    <property type="component" value="Unassembled WGS sequence"/>
</dbReference>
<comment type="caution">
    <text evidence="2">The sequence shown here is derived from an EMBL/GenBank/DDBJ whole genome shotgun (WGS) entry which is preliminary data.</text>
</comment>
<dbReference type="EMBL" id="LNQL01000002">
    <property type="protein sequence ID" value="KSU49010.1"/>
    <property type="molecule type" value="Genomic_DNA"/>
</dbReference>
<dbReference type="EMBL" id="JBAWKY010000002">
    <property type="protein sequence ID" value="MEI4462243.1"/>
    <property type="molecule type" value="Genomic_DNA"/>
</dbReference>
<dbReference type="Proteomes" id="UP000072605">
    <property type="component" value="Unassembled WGS sequence"/>
</dbReference>
<keyword evidence="1" id="KW-0472">Membrane</keyword>
<dbReference type="OrthoDB" id="2739240at2"/>
<protein>
    <submittedName>
        <fullName evidence="4">DUF5366 family protein</fullName>
    </submittedName>
</protein>
<evidence type="ECO:0000313" key="3">
    <source>
        <dbReference type="EMBL" id="KTR25543.1"/>
    </source>
</evidence>
<sequence>MRTNVYLLSYAPLISILLFSTSLAIATTELALHWLDQVGVYDELLQLLTARDTKLVVWLGFLIVYFMIFSSLKLLSDTINQLGFAFFIKEQEGTTLGMLRPGSILLLIGGCVSFAFMTSFLHVGIVLLASFLIYFIFYTVQISKMTSAAGAVGLIIFSFLAWGVLLAGLSWVGLTLFNSFGEAILFPS</sequence>
<reference evidence="2 5" key="1">
    <citation type="journal article" date="2015" name="Int. J. Syst. Evol. Microbiol.">
        <title>Exiguobacterium enclense sp. nov., isolated from sediment.</title>
        <authorList>
            <person name="Dastager S.G."/>
            <person name="Mawlankar R."/>
            <person name="Sonalkar V.V."/>
            <person name="Thorat M.N."/>
            <person name="Mual P."/>
            <person name="Verma A."/>
            <person name="Krishnamurthi S."/>
            <person name="Tang S.K."/>
            <person name="Li W.J."/>
        </authorList>
    </citation>
    <scope>NUCLEOTIDE SEQUENCE [LARGE SCALE GENOMIC DNA]</scope>
    <source>
        <strain evidence="2 5">NIO-1109</strain>
    </source>
</reference>
<name>A0A0V8GFP3_9BACL</name>
<evidence type="ECO:0000313" key="4">
    <source>
        <dbReference type="EMBL" id="MEI4462243.1"/>
    </source>
</evidence>
<evidence type="ECO:0000256" key="1">
    <source>
        <dbReference type="SAM" id="Phobius"/>
    </source>
</evidence>
<feature type="transmembrane region" description="Helical" evidence="1">
    <location>
        <begin position="7"/>
        <end position="35"/>
    </location>
</feature>
<dbReference type="EMBL" id="LDQV01000035">
    <property type="protein sequence ID" value="KTR25543.1"/>
    <property type="molecule type" value="Genomic_DNA"/>
</dbReference>
<keyword evidence="1" id="KW-0812">Transmembrane</keyword>
<accession>A0A0V8GFP3</accession>
<dbReference type="InterPro" id="IPR035289">
    <property type="entry name" value="DUF5366"/>
</dbReference>
<dbReference type="GeneID" id="90835846"/>
<feature type="transmembrane region" description="Helical" evidence="1">
    <location>
        <begin position="55"/>
        <end position="75"/>
    </location>
</feature>
<keyword evidence="1" id="KW-1133">Transmembrane helix</keyword>
<gene>
    <name evidence="2" type="ORF">AS033_06440</name>
    <name evidence="3" type="ORF">RSA11_14630</name>
    <name evidence="4" type="ORF">SZL87_07415</name>
</gene>
<dbReference type="AlphaFoldDB" id="A0A0V8GFP3"/>